<keyword evidence="6" id="KW-0411">Iron-sulfur</keyword>
<dbReference type="InterPro" id="IPR005122">
    <property type="entry name" value="Uracil-DNA_glycosylase-like"/>
</dbReference>
<name>A0A833E9Q0_CALS0</name>
<dbReference type="InterPro" id="IPR036895">
    <property type="entry name" value="Uracil-DNA_glycosylase-like_sf"/>
</dbReference>
<evidence type="ECO:0000313" key="11">
    <source>
        <dbReference type="EMBL" id="HIQ28950.1"/>
    </source>
</evidence>
<dbReference type="InterPro" id="IPR051536">
    <property type="entry name" value="UDG_Type-4/5"/>
</dbReference>
<dbReference type="GO" id="GO:0051539">
    <property type="term" value="F:4 iron, 4 sulfur cluster binding"/>
    <property type="evidence" value="ECO:0007669"/>
    <property type="project" value="UniProtKB-KW"/>
</dbReference>
<evidence type="ECO:0000256" key="8">
    <source>
        <dbReference type="ARBA" id="ARBA00023779"/>
    </source>
</evidence>
<keyword evidence="4" id="KW-0378">Hydrolase</keyword>
<evidence type="ECO:0000256" key="7">
    <source>
        <dbReference type="ARBA" id="ARBA00023204"/>
    </source>
</evidence>
<dbReference type="SMART" id="SM00986">
    <property type="entry name" value="UDG"/>
    <property type="match status" value="1"/>
</dbReference>
<evidence type="ECO:0000313" key="12">
    <source>
        <dbReference type="Proteomes" id="UP000608579"/>
    </source>
</evidence>
<proteinExistence type="inferred from homology"/>
<organism evidence="11 12">
    <name type="scientific">Caldiarchaeum subterraneum</name>
    <dbReference type="NCBI Taxonomy" id="311458"/>
    <lineage>
        <taxon>Archaea</taxon>
        <taxon>Nitrososphaerota</taxon>
        <taxon>Candidatus Caldarchaeales</taxon>
        <taxon>Candidatus Caldarchaeaceae</taxon>
        <taxon>Candidatus Caldarchaeum</taxon>
    </lineage>
</organism>
<evidence type="ECO:0000259" key="10">
    <source>
        <dbReference type="SMART" id="SM00986"/>
    </source>
</evidence>
<dbReference type="SMART" id="SM00987">
    <property type="entry name" value="UreE_C"/>
    <property type="match status" value="1"/>
</dbReference>
<sequence length="243" mass="27064">MESCQEPEKRLEELNRRIISCKACPRLVQYRRYIEEHKPARYMGESYWSAPLPGFGDIYAEILVLGLAPAAHGGNRTGRMFTGDSSGNTLIRSLYEAGLANKPESVRAGDGLVLRGVYVTASVRCAPPNNKPSSEERRNCMKYLAEEFRIISNVKVVVALGRFAFDTFIMLARDVGISPAEGRKPRFAHGGVYRFVGRFFGRDAPVLVASYHPSRQNTNTGRLTQQMLTNIFLKAQEIASGIT</sequence>
<dbReference type="CDD" id="cd10031">
    <property type="entry name" value="UDG-F5_TTUDGB_like"/>
    <property type="match status" value="1"/>
</dbReference>
<dbReference type="GO" id="GO:0006284">
    <property type="term" value="P:base-excision repair"/>
    <property type="evidence" value="ECO:0007669"/>
    <property type="project" value="InterPro"/>
</dbReference>
<dbReference type="PANTHER" id="PTHR33693:SF3">
    <property type="entry name" value="TYPE-5 URACIL-DNA GLYCOSYLASE"/>
    <property type="match status" value="1"/>
</dbReference>
<dbReference type="InterPro" id="IPR044147">
    <property type="entry name" value="UdgB-like"/>
</dbReference>
<dbReference type="Pfam" id="PF03167">
    <property type="entry name" value="UDG"/>
    <property type="match status" value="1"/>
</dbReference>
<feature type="domain" description="Uracil-DNA glycosylase-like" evidence="10">
    <location>
        <begin position="53"/>
        <end position="232"/>
    </location>
</feature>
<protein>
    <recommendedName>
        <fullName evidence="9">Type-5 uracil-DNA glycosylase</fullName>
    </recommendedName>
</protein>
<accession>A0A833E9Q0</accession>
<keyword evidence="1" id="KW-0004">4Fe-4S</keyword>
<comment type="caution">
    <text evidence="11">The sequence shown here is derived from an EMBL/GenBank/DDBJ whole genome shotgun (WGS) entry which is preliminary data.</text>
</comment>
<evidence type="ECO:0000256" key="5">
    <source>
        <dbReference type="ARBA" id="ARBA00023004"/>
    </source>
</evidence>
<dbReference type="SUPFAM" id="SSF52141">
    <property type="entry name" value="Uracil-DNA glycosylase-like"/>
    <property type="match status" value="1"/>
</dbReference>
<keyword evidence="7" id="KW-0234">DNA repair</keyword>
<comment type="similarity">
    <text evidence="8">Belongs to the uracil-DNA glycosylase (UDG) superfamily. Type 5 (UDGb) family.</text>
</comment>
<dbReference type="GO" id="GO:0033958">
    <property type="term" value="F:DNA-deoxyinosine glycosylase activity"/>
    <property type="evidence" value="ECO:0007669"/>
    <property type="project" value="InterPro"/>
</dbReference>
<evidence type="ECO:0000256" key="9">
    <source>
        <dbReference type="ARBA" id="ARBA00023887"/>
    </source>
</evidence>
<keyword evidence="3" id="KW-0227">DNA damage</keyword>
<dbReference type="GO" id="GO:0046872">
    <property type="term" value="F:metal ion binding"/>
    <property type="evidence" value="ECO:0007669"/>
    <property type="project" value="UniProtKB-KW"/>
</dbReference>
<gene>
    <name evidence="11" type="ORF">EYH45_00120</name>
</gene>
<evidence type="ECO:0000256" key="6">
    <source>
        <dbReference type="ARBA" id="ARBA00023014"/>
    </source>
</evidence>
<dbReference type="EMBL" id="DQVM01000002">
    <property type="protein sequence ID" value="HIQ28950.1"/>
    <property type="molecule type" value="Genomic_DNA"/>
</dbReference>
<dbReference type="Proteomes" id="UP000608579">
    <property type="component" value="Unassembled WGS sequence"/>
</dbReference>
<evidence type="ECO:0000256" key="4">
    <source>
        <dbReference type="ARBA" id="ARBA00022801"/>
    </source>
</evidence>
<dbReference type="AlphaFoldDB" id="A0A833E9Q0"/>
<evidence type="ECO:0000256" key="3">
    <source>
        <dbReference type="ARBA" id="ARBA00022763"/>
    </source>
</evidence>
<keyword evidence="5" id="KW-0408">Iron</keyword>
<keyword evidence="2" id="KW-0479">Metal-binding</keyword>
<evidence type="ECO:0000256" key="2">
    <source>
        <dbReference type="ARBA" id="ARBA00022723"/>
    </source>
</evidence>
<dbReference type="Gene3D" id="3.40.470.10">
    <property type="entry name" value="Uracil-DNA glycosylase-like domain"/>
    <property type="match status" value="1"/>
</dbReference>
<evidence type="ECO:0000256" key="1">
    <source>
        <dbReference type="ARBA" id="ARBA00022485"/>
    </source>
</evidence>
<dbReference type="PANTHER" id="PTHR33693">
    <property type="entry name" value="TYPE-5 URACIL-DNA GLYCOSYLASE"/>
    <property type="match status" value="1"/>
</dbReference>
<dbReference type="GO" id="GO:0004844">
    <property type="term" value="F:uracil DNA N-glycosylase activity"/>
    <property type="evidence" value="ECO:0007669"/>
    <property type="project" value="InterPro"/>
</dbReference>
<reference evidence="11" key="1">
    <citation type="journal article" date="2020" name="ISME J.">
        <title>Gammaproteobacteria mediating utilization of methyl-, sulfur- and petroleum organic compounds in deep ocean hydrothermal plumes.</title>
        <authorList>
            <person name="Zhou Z."/>
            <person name="Liu Y."/>
            <person name="Pan J."/>
            <person name="Cron B.R."/>
            <person name="Toner B.M."/>
            <person name="Anantharaman K."/>
            <person name="Breier J.A."/>
            <person name="Dick G.J."/>
            <person name="Li M."/>
        </authorList>
    </citation>
    <scope>NUCLEOTIDE SEQUENCE</scope>
    <source>
        <strain evidence="11">SZUA-1515</strain>
    </source>
</reference>